<feature type="coiled-coil region" evidence="1">
    <location>
        <begin position="134"/>
        <end position="161"/>
    </location>
</feature>
<dbReference type="InterPro" id="IPR036890">
    <property type="entry name" value="HATPase_C_sf"/>
</dbReference>
<dbReference type="Gene3D" id="3.30.565.10">
    <property type="entry name" value="Histidine kinase-like ATPase, C-terminal domain"/>
    <property type="match status" value="1"/>
</dbReference>
<feature type="transmembrane region" description="Helical" evidence="2">
    <location>
        <begin position="109"/>
        <end position="136"/>
    </location>
</feature>
<name>A0ABQ5MMH3_9FLAO</name>
<dbReference type="PANTHER" id="PTHR34220:SF7">
    <property type="entry name" value="SENSOR HISTIDINE KINASE YPDA"/>
    <property type="match status" value="1"/>
</dbReference>
<evidence type="ECO:0000313" key="4">
    <source>
        <dbReference type="EMBL" id="GLB50285.1"/>
    </source>
</evidence>
<organism evidence="4 5">
    <name type="scientific">Neptunitalea lumnitzerae</name>
    <dbReference type="NCBI Taxonomy" id="2965509"/>
    <lineage>
        <taxon>Bacteria</taxon>
        <taxon>Pseudomonadati</taxon>
        <taxon>Bacteroidota</taxon>
        <taxon>Flavobacteriia</taxon>
        <taxon>Flavobacteriales</taxon>
        <taxon>Flavobacteriaceae</taxon>
        <taxon>Neptunitalea</taxon>
    </lineage>
</organism>
<comment type="caution">
    <text evidence="4">The sequence shown here is derived from an EMBL/GenBank/DDBJ whole genome shotgun (WGS) entry which is preliminary data.</text>
</comment>
<evidence type="ECO:0000313" key="5">
    <source>
        <dbReference type="Proteomes" id="UP001143543"/>
    </source>
</evidence>
<dbReference type="RefSeq" id="WP_281765913.1">
    <property type="nucleotide sequence ID" value="NZ_BRVO01000003.1"/>
</dbReference>
<keyword evidence="1" id="KW-0175">Coiled coil</keyword>
<keyword evidence="2" id="KW-1133">Transmembrane helix</keyword>
<dbReference type="InterPro" id="IPR050640">
    <property type="entry name" value="Bact_2-comp_sensor_kinase"/>
</dbReference>
<evidence type="ECO:0000259" key="3">
    <source>
        <dbReference type="Pfam" id="PF06580"/>
    </source>
</evidence>
<accession>A0ABQ5MMH3</accession>
<dbReference type="InterPro" id="IPR010559">
    <property type="entry name" value="Sig_transdc_His_kin_internal"/>
</dbReference>
<evidence type="ECO:0000256" key="2">
    <source>
        <dbReference type="SAM" id="Phobius"/>
    </source>
</evidence>
<dbReference type="Pfam" id="PF06580">
    <property type="entry name" value="His_kinase"/>
    <property type="match status" value="1"/>
</dbReference>
<evidence type="ECO:0000256" key="1">
    <source>
        <dbReference type="SAM" id="Coils"/>
    </source>
</evidence>
<feature type="transmembrane region" description="Helical" evidence="2">
    <location>
        <begin position="9"/>
        <end position="27"/>
    </location>
</feature>
<dbReference type="Proteomes" id="UP001143543">
    <property type="component" value="Unassembled WGS sequence"/>
</dbReference>
<proteinExistence type="predicted"/>
<dbReference type="EMBL" id="BRVO01000003">
    <property type="protein sequence ID" value="GLB50285.1"/>
    <property type="molecule type" value="Genomic_DNA"/>
</dbReference>
<feature type="domain" description="Signal transduction histidine kinase internal region" evidence="3">
    <location>
        <begin position="158"/>
        <end position="235"/>
    </location>
</feature>
<keyword evidence="2" id="KW-0812">Transmembrane</keyword>
<sequence>MISRLENKIVIYVSILLGLILNIHKLILLVPGEKLADRFWEFNMPELIYQASTNTLFSLLIGFYNLRYLKRNFNNRKNAFFWLGNLLLTLFCVFFAYKTQAVIFHNIKVFFMSFFGTMLRFGFTTFCMIILVRFMLLLEAKEEKERENKQLQEAYFNAEINNLKGQLNPHFLFNSLSNLSALVREDSNKAQLFITNLSKIFRYTLNVQNKTTVLLEEELRVLKAYAQLQEIRLEKGLQITIHVPQEYLQSKLPIMSLQPLLENVIKHNYASEELPLRVTIYIEDNYLVVKNNLQINNIVEHSSGVGLSNLAERYRLLYKEEILITQEEGFFMVSLPLEIK</sequence>
<feature type="transmembrane region" description="Helical" evidence="2">
    <location>
        <begin position="47"/>
        <end position="66"/>
    </location>
</feature>
<feature type="transmembrane region" description="Helical" evidence="2">
    <location>
        <begin position="78"/>
        <end position="97"/>
    </location>
</feature>
<gene>
    <name evidence="4" type="ORF">Y10_26530</name>
</gene>
<keyword evidence="5" id="KW-1185">Reference proteome</keyword>
<dbReference type="PANTHER" id="PTHR34220">
    <property type="entry name" value="SENSOR HISTIDINE KINASE YPDA"/>
    <property type="match status" value="1"/>
</dbReference>
<reference evidence="4" key="1">
    <citation type="submission" date="2022-07" db="EMBL/GenBank/DDBJ databases">
        <title>Taxonomy of Novel Oxalotrophic and Methylotrophic Bacteria.</title>
        <authorList>
            <person name="Sahin N."/>
            <person name="Tani A."/>
        </authorList>
    </citation>
    <scope>NUCLEOTIDE SEQUENCE</scope>
    <source>
        <strain evidence="4">Y10</strain>
    </source>
</reference>
<keyword evidence="2" id="KW-0472">Membrane</keyword>
<protein>
    <recommendedName>
        <fullName evidence="3">Signal transduction histidine kinase internal region domain-containing protein</fullName>
    </recommendedName>
</protein>